<evidence type="ECO:0000256" key="1">
    <source>
        <dbReference type="ARBA" id="ARBA00004123"/>
    </source>
</evidence>
<evidence type="ECO:0000256" key="5">
    <source>
        <dbReference type="ARBA" id="ARBA00023125"/>
    </source>
</evidence>
<dbReference type="FunFam" id="1.10.10.10:FF:000293">
    <property type="entry name" value="Tigger transposable element-derived protein 5"/>
    <property type="match status" value="1"/>
</dbReference>
<reference evidence="13 14" key="1">
    <citation type="submission" date="2020-04" db="EMBL/GenBank/DDBJ databases">
        <authorList>
            <person name="Wallbank WR R."/>
            <person name="Pardo Diaz C."/>
            <person name="Kozak K."/>
            <person name="Martin S."/>
            <person name="Jiggins C."/>
            <person name="Moest M."/>
            <person name="Warren A I."/>
            <person name="Byers J.R.P. K."/>
            <person name="Montejo-Kovacevich G."/>
            <person name="Yen C E."/>
        </authorList>
    </citation>
    <scope>NUCLEOTIDE SEQUENCE [LARGE SCALE GENOMIC DNA]</scope>
</reference>
<feature type="DNA-binding region" description="H-T-H motif" evidence="8">
    <location>
        <begin position="90"/>
        <end position="110"/>
    </location>
</feature>
<evidence type="ECO:0000256" key="9">
    <source>
        <dbReference type="SAM" id="MobiDB-lite"/>
    </source>
</evidence>
<protein>
    <recommendedName>
        <fullName evidence="10">HTH psq-type domain-containing protein</fullName>
    </recommendedName>
</protein>
<comment type="caution">
    <text evidence="12">The sequence shown here is derived from an EMBL/GenBank/DDBJ whole genome shotgun (WGS) entry which is preliminary data.</text>
</comment>
<name>A0A8S1AVT9_ARCPL</name>
<evidence type="ECO:0000313" key="11">
    <source>
        <dbReference type="EMBL" id="CAB3248885.1"/>
    </source>
</evidence>
<dbReference type="SUPFAM" id="SSF46689">
    <property type="entry name" value="Homeodomain-like"/>
    <property type="match status" value="1"/>
</dbReference>
<keyword evidence="13" id="KW-1185">Reference proteome</keyword>
<feature type="domain" description="HTH psq-type" evidence="10">
    <location>
        <begin position="63"/>
        <end position="114"/>
    </location>
</feature>
<dbReference type="PROSITE" id="PS50960">
    <property type="entry name" value="HTH_PSQ"/>
    <property type="match status" value="1"/>
</dbReference>
<keyword evidence="6" id="KW-0804">Transcription</keyword>
<dbReference type="GO" id="GO:0007469">
    <property type="term" value="P:antennal development"/>
    <property type="evidence" value="ECO:0007669"/>
    <property type="project" value="UniProtKB-ARBA"/>
</dbReference>
<evidence type="ECO:0000259" key="10">
    <source>
        <dbReference type="PROSITE" id="PS50960"/>
    </source>
</evidence>
<accession>A0A8S1AVT9</accession>
<proteinExistence type="predicted"/>
<dbReference type="OrthoDB" id="6624814at2759"/>
<feature type="compositionally biased region" description="Basic and acidic residues" evidence="9">
    <location>
        <begin position="457"/>
        <end position="472"/>
    </location>
</feature>
<dbReference type="InterPro" id="IPR009057">
    <property type="entry name" value="Homeodomain-like_sf"/>
</dbReference>
<evidence type="ECO:0000313" key="12">
    <source>
        <dbReference type="EMBL" id="CAB3249381.1"/>
    </source>
</evidence>
<evidence type="ECO:0000313" key="14">
    <source>
        <dbReference type="Proteomes" id="UP000494256"/>
    </source>
</evidence>
<dbReference type="GO" id="GO:0005634">
    <property type="term" value="C:nucleus"/>
    <property type="evidence" value="ECO:0007669"/>
    <property type="project" value="UniProtKB-SubCell"/>
</dbReference>
<dbReference type="GO" id="GO:0021556">
    <property type="term" value="P:central nervous system formation"/>
    <property type="evidence" value="ECO:0007669"/>
    <property type="project" value="UniProtKB-ARBA"/>
</dbReference>
<dbReference type="EMBL" id="CADEBD010000344">
    <property type="protein sequence ID" value="CAB3249381.1"/>
    <property type="molecule type" value="Genomic_DNA"/>
</dbReference>
<comment type="subcellular location">
    <subcellularLocation>
        <location evidence="1 8">Nucleus</location>
    </subcellularLocation>
</comment>
<evidence type="ECO:0000256" key="8">
    <source>
        <dbReference type="PROSITE-ProRule" id="PRU00320"/>
    </source>
</evidence>
<dbReference type="GO" id="GO:0003677">
    <property type="term" value="F:DNA binding"/>
    <property type="evidence" value="ECO:0007669"/>
    <property type="project" value="UniProtKB-UniRule"/>
</dbReference>
<feature type="region of interest" description="Disordered" evidence="9">
    <location>
        <begin position="412"/>
        <end position="480"/>
    </location>
</feature>
<dbReference type="InterPro" id="IPR007889">
    <property type="entry name" value="HTH_Psq"/>
</dbReference>
<dbReference type="InterPro" id="IPR036388">
    <property type="entry name" value="WH-like_DNA-bd_sf"/>
</dbReference>
<dbReference type="Gene3D" id="1.10.10.10">
    <property type="entry name" value="Winged helix-like DNA-binding domain superfamily/Winged helix DNA-binding domain"/>
    <property type="match status" value="1"/>
</dbReference>
<dbReference type="InterPro" id="IPR051839">
    <property type="entry name" value="RD_transcriptional_regulator"/>
</dbReference>
<feature type="region of interest" description="Disordered" evidence="9">
    <location>
        <begin position="118"/>
        <end position="207"/>
    </location>
</feature>
<dbReference type="GO" id="GO:0003700">
    <property type="term" value="F:DNA-binding transcription factor activity"/>
    <property type="evidence" value="ECO:0007669"/>
    <property type="project" value="UniProtKB-ARBA"/>
</dbReference>
<gene>
    <name evidence="11" type="ORF">APLA_LOCUS11912</name>
    <name evidence="12" type="ORF">APLA_LOCUS12837</name>
</gene>
<evidence type="ECO:0000256" key="2">
    <source>
        <dbReference type="ARBA" id="ARBA00022473"/>
    </source>
</evidence>
<feature type="compositionally biased region" description="Basic and acidic residues" evidence="9">
    <location>
        <begin position="125"/>
        <end position="141"/>
    </location>
</feature>
<keyword evidence="3" id="KW-0597">Phosphoprotein</keyword>
<keyword evidence="7 8" id="KW-0539">Nucleus</keyword>
<keyword evidence="2" id="KW-0217">Developmental protein</keyword>
<evidence type="ECO:0000256" key="7">
    <source>
        <dbReference type="ARBA" id="ARBA00023242"/>
    </source>
</evidence>
<evidence type="ECO:0000256" key="3">
    <source>
        <dbReference type="ARBA" id="ARBA00022553"/>
    </source>
</evidence>
<feature type="region of interest" description="Disordered" evidence="9">
    <location>
        <begin position="259"/>
        <end position="310"/>
    </location>
</feature>
<dbReference type="GO" id="GO:0007379">
    <property type="term" value="P:segment specification"/>
    <property type="evidence" value="ECO:0007669"/>
    <property type="project" value="UniProtKB-ARBA"/>
</dbReference>
<keyword evidence="4" id="KW-0805">Transcription regulation</keyword>
<dbReference type="GO" id="GO:0048749">
    <property type="term" value="P:compound eye development"/>
    <property type="evidence" value="ECO:0007669"/>
    <property type="project" value="UniProtKB-ARBA"/>
</dbReference>
<evidence type="ECO:0000256" key="6">
    <source>
        <dbReference type="ARBA" id="ARBA00023163"/>
    </source>
</evidence>
<dbReference type="PANTHER" id="PTHR33215:SF13">
    <property type="entry name" value="PROTEIN DISTAL ANTENNA"/>
    <property type="match status" value="1"/>
</dbReference>
<dbReference type="Pfam" id="PF04218">
    <property type="entry name" value="CENP-B_N"/>
    <property type="match status" value="1"/>
</dbReference>
<dbReference type="Proteomes" id="UP000494256">
    <property type="component" value="Unassembled WGS sequence"/>
</dbReference>
<sequence>MVKCQHVTRTAHSLYILLVGVLHSRNLYNIAITAGLSKIVNNAHVPPPSPLPPHNWLHAKMATKGKRPMRALTPSDKIEAIQRVNDGESKASVARDIGVPESTLRGWCKNEDKLRYMTSRLSSPDTDKSNDGEPPDKRARTESPAAPPSPVNNGLDLSAPVVTPVMPQPPPPPADVPVELTTKRAIPSPTSHIPRERRPDPGASVSMSAISPLSGLAHLPGLTHSHLGISFNEIATNLTLLAQLNPGLSALSAQPASRALRSVRSPKPAHNGVLNLNDGKHHQRHKSHHSDPYRLSKSSHHGASHSSTATQPVDDSLWYWLKTQQAMLDLTAQANPTHPLQLGKTSDPTKPLAAATPINPHLDYNRNSWLWQYYKHFGGAIPVPEDRHKSAAQVPKDKTAENILYSQLTKGKMEEGQGTSTSTVHQQTHSHSEPEPRSTPSTEPRVAEPAASPEIGIENKEPLPDKSHESSRSHTKARTVLDNLLFNNSNQTVGAEVRSTSPASGEWEAGAADALDHGDKFLAWLEVSGDPSVTRMHVHQLRALLHNLRARRQPAAPVDPADHAARRK</sequence>
<organism evidence="12 14">
    <name type="scientific">Arctia plantaginis</name>
    <name type="common">Wood tiger moth</name>
    <name type="synonym">Phalaena plantaginis</name>
    <dbReference type="NCBI Taxonomy" id="874455"/>
    <lineage>
        <taxon>Eukaryota</taxon>
        <taxon>Metazoa</taxon>
        <taxon>Ecdysozoa</taxon>
        <taxon>Arthropoda</taxon>
        <taxon>Hexapoda</taxon>
        <taxon>Insecta</taxon>
        <taxon>Pterygota</taxon>
        <taxon>Neoptera</taxon>
        <taxon>Endopterygota</taxon>
        <taxon>Lepidoptera</taxon>
        <taxon>Glossata</taxon>
        <taxon>Ditrysia</taxon>
        <taxon>Noctuoidea</taxon>
        <taxon>Erebidae</taxon>
        <taxon>Arctiinae</taxon>
        <taxon>Arctia</taxon>
    </lineage>
</organism>
<feature type="compositionally biased region" description="Pro residues" evidence="9">
    <location>
        <begin position="166"/>
        <end position="175"/>
    </location>
</feature>
<dbReference type="AlphaFoldDB" id="A0A8S1AVT9"/>
<evidence type="ECO:0000313" key="13">
    <source>
        <dbReference type="Proteomes" id="UP000494106"/>
    </source>
</evidence>
<dbReference type="EMBL" id="CADEBC010000535">
    <property type="protein sequence ID" value="CAB3248885.1"/>
    <property type="molecule type" value="Genomic_DNA"/>
</dbReference>
<keyword evidence="5 8" id="KW-0238">DNA-binding</keyword>
<dbReference type="Proteomes" id="UP000494106">
    <property type="component" value="Unassembled WGS sequence"/>
</dbReference>
<dbReference type="PANTHER" id="PTHR33215">
    <property type="entry name" value="PROTEIN DISTAL ANTENNA"/>
    <property type="match status" value="1"/>
</dbReference>
<evidence type="ECO:0000256" key="4">
    <source>
        <dbReference type="ARBA" id="ARBA00023015"/>
    </source>
</evidence>
<feature type="compositionally biased region" description="Low complexity" evidence="9">
    <location>
        <begin position="416"/>
        <end position="429"/>
    </location>
</feature>